<evidence type="ECO:0000256" key="1">
    <source>
        <dbReference type="ARBA" id="ARBA00004123"/>
    </source>
</evidence>
<accession>A0A2B7YR37</accession>
<dbReference type="GO" id="GO:0003700">
    <property type="term" value="F:DNA-binding transcription factor activity"/>
    <property type="evidence" value="ECO:0007669"/>
    <property type="project" value="TreeGrafter"/>
</dbReference>
<evidence type="ECO:0000256" key="2">
    <source>
        <dbReference type="ARBA" id="ARBA00023242"/>
    </source>
</evidence>
<dbReference type="GO" id="GO:0000976">
    <property type="term" value="F:transcription cis-regulatory region binding"/>
    <property type="evidence" value="ECO:0007669"/>
    <property type="project" value="TreeGrafter"/>
</dbReference>
<dbReference type="GO" id="GO:0005634">
    <property type="term" value="C:nucleus"/>
    <property type="evidence" value="ECO:0007669"/>
    <property type="project" value="UniProtKB-SubCell"/>
</dbReference>
<evidence type="ECO:0000313" key="4">
    <source>
        <dbReference type="Proteomes" id="UP000224634"/>
    </source>
</evidence>
<dbReference type="OrthoDB" id="5213892at2759"/>
<reference evidence="3 4" key="1">
    <citation type="submission" date="2017-10" db="EMBL/GenBank/DDBJ databases">
        <title>Comparative genomics in systemic dimorphic fungi from Ajellomycetaceae.</title>
        <authorList>
            <person name="Munoz J.F."/>
            <person name="Mcewen J.G."/>
            <person name="Clay O.K."/>
            <person name="Cuomo C.A."/>
        </authorList>
    </citation>
    <scope>NUCLEOTIDE SEQUENCE [LARGE SCALE GENOMIC DNA]</scope>
    <source>
        <strain evidence="3 4">UAMH7299</strain>
    </source>
</reference>
<proteinExistence type="predicted"/>
<name>A0A2B7YR37_POLH7</name>
<dbReference type="Pfam" id="PF11951">
    <property type="entry name" value="Fungal_trans_2"/>
    <property type="match status" value="1"/>
</dbReference>
<dbReference type="PANTHER" id="PTHR37534">
    <property type="entry name" value="TRANSCRIPTIONAL ACTIVATOR PROTEIN UGA3"/>
    <property type="match status" value="1"/>
</dbReference>
<dbReference type="GO" id="GO:0045944">
    <property type="term" value="P:positive regulation of transcription by RNA polymerase II"/>
    <property type="evidence" value="ECO:0007669"/>
    <property type="project" value="TreeGrafter"/>
</dbReference>
<dbReference type="EMBL" id="PDNA01000023">
    <property type="protein sequence ID" value="PGH23489.1"/>
    <property type="molecule type" value="Genomic_DNA"/>
</dbReference>
<gene>
    <name evidence="3" type="ORF">AJ80_02443</name>
</gene>
<protein>
    <recommendedName>
        <fullName evidence="5">Transcription factor domain-containing protein</fullName>
    </recommendedName>
</protein>
<comment type="caution">
    <text evidence="3">The sequence shown here is derived from an EMBL/GenBank/DDBJ whole genome shotgun (WGS) entry which is preliminary data.</text>
</comment>
<comment type="subcellular location">
    <subcellularLocation>
        <location evidence="1">Nucleus</location>
    </subcellularLocation>
</comment>
<sequence length="429" mass="48626">MESENPGACLPELNDNLIATLGFQSPPTDVQTNGFIAAEGSGTECATVPLHPDGHLEREASLLMFYLDHVFPSQLPLLMTQESTGGRYWLLSLLTSTKPVYYATLSLAALHYKRAILQDGADESRYVLENDHKRFYVIALQELQVAMDELNLSNDKNDQRASIAALACIWQLICLECTISRAGTWAIHLDAASALIPAVMTHMKSHLRNRSPSTPPFAQEAEPSSEVVAAQNFLLRWTFELSNECLQLEQISGCDDWVVSIIRETIELEKWKRSAKRQRTLRVRDLASRAVDIEQRLEKRISDMFGPKDGFVDHLRSLMSETPRQRRAFSRNGWRSTLAHWRRASAFCITYLYALTTMTYLHVVVDGFKPDLPEIEESVSRAVSAISNFPDISLSRHLLLPMCYWIFSDGEARSSEGVERYTRGRNRQK</sequence>
<organism evidence="3 4">
    <name type="scientific">Polytolypa hystricis (strain UAMH7299)</name>
    <dbReference type="NCBI Taxonomy" id="1447883"/>
    <lineage>
        <taxon>Eukaryota</taxon>
        <taxon>Fungi</taxon>
        <taxon>Dikarya</taxon>
        <taxon>Ascomycota</taxon>
        <taxon>Pezizomycotina</taxon>
        <taxon>Eurotiomycetes</taxon>
        <taxon>Eurotiomycetidae</taxon>
        <taxon>Onygenales</taxon>
        <taxon>Onygenales incertae sedis</taxon>
        <taxon>Polytolypa</taxon>
    </lineage>
</organism>
<keyword evidence="2" id="KW-0539">Nucleus</keyword>
<evidence type="ECO:0008006" key="5">
    <source>
        <dbReference type="Google" id="ProtNLM"/>
    </source>
</evidence>
<dbReference type="Proteomes" id="UP000224634">
    <property type="component" value="Unassembled WGS sequence"/>
</dbReference>
<dbReference type="STRING" id="1447883.A0A2B7YR37"/>
<keyword evidence="4" id="KW-1185">Reference proteome</keyword>
<dbReference type="PANTHER" id="PTHR37534:SF26">
    <property type="entry name" value="TRANSCRIPTION FACTOR, PUTATIVE-RELATED"/>
    <property type="match status" value="1"/>
</dbReference>
<evidence type="ECO:0000313" key="3">
    <source>
        <dbReference type="EMBL" id="PGH23489.1"/>
    </source>
</evidence>
<dbReference type="AlphaFoldDB" id="A0A2B7YR37"/>
<dbReference type="InterPro" id="IPR021858">
    <property type="entry name" value="Fun_TF"/>
</dbReference>